<dbReference type="Pfam" id="PF21467">
    <property type="entry name" value="BetaGal_gal-bd"/>
    <property type="match status" value="1"/>
</dbReference>
<proteinExistence type="predicted"/>
<comment type="caution">
    <text evidence="5">The sequence shown here is derived from an EMBL/GenBank/DDBJ whole genome shotgun (WGS) entry which is preliminary data.</text>
</comment>
<evidence type="ECO:0000256" key="2">
    <source>
        <dbReference type="ARBA" id="ARBA00023295"/>
    </source>
</evidence>
<dbReference type="Gene3D" id="2.60.120.260">
    <property type="entry name" value="Galactose-binding domain-like"/>
    <property type="match status" value="1"/>
</dbReference>
<dbReference type="EMBL" id="JNFQ01000004">
    <property type="protein sequence ID" value="KFG71912.1"/>
    <property type="molecule type" value="Genomic_DNA"/>
</dbReference>
<reference evidence="5 6" key="1">
    <citation type="submission" date="2014-05" db="EMBL/GenBank/DDBJ databases">
        <title>Complete genome sequence of the Streptomyces mutabilis TRM45540.</title>
        <authorList>
            <person name="Luo X."/>
            <person name="Zhang L."/>
        </authorList>
    </citation>
    <scope>NUCLEOTIDE SEQUENCE [LARGE SCALE GENOMIC DNA]</scope>
    <source>
        <strain evidence="5 6">TRM45540</strain>
    </source>
</reference>
<dbReference type="InterPro" id="IPR008979">
    <property type="entry name" value="Galactose-bd-like_sf"/>
</dbReference>
<gene>
    <name evidence="5" type="ORF">FM21_30565</name>
</gene>
<dbReference type="SUPFAM" id="SSF49785">
    <property type="entry name" value="Galactose-binding domain-like"/>
    <property type="match status" value="1"/>
</dbReference>
<feature type="compositionally biased region" description="Basic and acidic residues" evidence="3">
    <location>
        <begin position="32"/>
        <end position="42"/>
    </location>
</feature>
<sequence>MAGEGRARFRPTRALTDPRAHEEGPCPRRVRERREPPDEPHGADSLADASGRRAAARWTAAPRPGRLDAHDEWTADHLDRVTASPEPSATPPALPGTPGRAGSATAGSTADKAADTFLAFPGFRKGFVWINGFLLGRYWNVGPQTALCLPAPLTTAGDNTLTLLETGGVG</sequence>
<keyword evidence="1" id="KW-0378">Hydrolase</keyword>
<feature type="compositionally biased region" description="Basic and acidic residues" evidence="3">
    <location>
        <begin position="65"/>
        <end position="80"/>
    </location>
</feature>
<feature type="region of interest" description="Disordered" evidence="3">
    <location>
        <begin position="1"/>
        <end position="107"/>
    </location>
</feature>
<dbReference type="GO" id="GO:0016798">
    <property type="term" value="F:hydrolase activity, acting on glycosyl bonds"/>
    <property type="evidence" value="ECO:0007669"/>
    <property type="project" value="UniProtKB-KW"/>
</dbReference>
<evidence type="ECO:0000313" key="5">
    <source>
        <dbReference type="EMBL" id="KFG71912.1"/>
    </source>
</evidence>
<keyword evidence="2" id="KW-0326">Glycosidase</keyword>
<accession>A0A086MSP4</accession>
<evidence type="ECO:0000313" key="6">
    <source>
        <dbReference type="Proteomes" id="UP000029095"/>
    </source>
</evidence>
<dbReference type="STRING" id="1915400.FM21_30565"/>
<keyword evidence="6" id="KW-1185">Reference proteome</keyword>
<organism evidence="5 6">
    <name type="scientific">Streptomyces mutabilis</name>
    <dbReference type="NCBI Taxonomy" id="67332"/>
    <lineage>
        <taxon>Bacteria</taxon>
        <taxon>Bacillati</taxon>
        <taxon>Actinomycetota</taxon>
        <taxon>Actinomycetes</taxon>
        <taxon>Kitasatosporales</taxon>
        <taxon>Streptomycetaceae</taxon>
        <taxon>Streptomyces</taxon>
    </lineage>
</organism>
<evidence type="ECO:0000256" key="1">
    <source>
        <dbReference type="ARBA" id="ARBA00022801"/>
    </source>
</evidence>
<name>A0A086MSP4_9ACTN</name>
<dbReference type="AlphaFoldDB" id="A0A086MSP4"/>
<evidence type="ECO:0000256" key="3">
    <source>
        <dbReference type="SAM" id="MobiDB-lite"/>
    </source>
</evidence>
<feature type="compositionally biased region" description="Basic and acidic residues" evidence="3">
    <location>
        <begin position="16"/>
        <end position="26"/>
    </location>
</feature>
<dbReference type="RefSeq" id="WP_043383812.1">
    <property type="nucleotide sequence ID" value="NZ_KN039948.1"/>
</dbReference>
<feature type="compositionally biased region" description="Low complexity" evidence="3">
    <location>
        <begin position="96"/>
        <end position="107"/>
    </location>
</feature>
<evidence type="ECO:0000259" key="4">
    <source>
        <dbReference type="Pfam" id="PF21467"/>
    </source>
</evidence>
<feature type="compositionally biased region" description="Low complexity" evidence="3">
    <location>
        <begin position="52"/>
        <end position="64"/>
    </location>
</feature>
<dbReference type="HOGENOM" id="CLU_1569825_0_0_11"/>
<dbReference type="InterPro" id="IPR048913">
    <property type="entry name" value="BetaGal_gal-bd"/>
</dbReference>
<feature type="domain" description="Beta-galactosidase galactose-binding" evidence="4">
    <location>
        <begin position="111"/>
        <end position="159"/>
    </location>
</feature>
<protein>
    <recommendedName>
        <fullName evidence="4">Beta-galactosidase galactose-binding domain-containing protein</fullName>
    </recommendedName>
</protein>
<dbReference type="Proteomes" id="UP000029095">
    <property type="component" value="Unassembled WGS sequence"/>
</dbReference>